<reference evidence="2" key="1">
    <citation type="submission" date="2020-09" db="EMBL/GenBank/DDBJ databases">
        <title>New species isolated from human feces.</title>
        <authorList>
            <person name="Kitahara M."/>
            <person name="Shigeno Y."/>
            <person name="Shime M."/>
            <person name="Matsumoto Y."/>
            <person name="Nakamura S."/>
            <person name="Motooka D."/>
            <person name="Fukuoka S."/>
            <person name="Nishikawa H."/>
            <person name="Benno Y."/>
        </authorList>
    </citation>
    <scope>NUCLEOTIDE SEQUENCE</scope>
    <source>
        <strain evidence="2">MM50</strain>
    </source>
</reference>
<organism evidence="2 3">
    <name type="scientific">Vescimonas coprocola</name>
    <dbReference type="NCBI Taxonomy" id="2714355"/>
    <lineage>
        <taxon>Bacteria</taxon>
        <taxon>Bacillati</taxon>
        <taxon>Bacillota</taxon>
        <taxon>Clostridia</taxon>
        <taxon>Eubacteriales</taxon>
        <taxon>Oscillospiraceae</taxon>
        <taxon>Vescimonas</taxon>
    </lineage>
</organism>
<feature type="transmembrane region" description="Helical" evidence="1">
    <location>
        <begin position="102"/>
        <end position="120"/>
    </location>
</feature>
<dbReference type="EMBL" id="AP023418">
    <property type="protein sequence ID" value="BCK81133.1"/>
    <property type="molecule type" value="Genomic_DNA"/>
</dbReference>
<protein>
    <recommendedName>
        <fullName evidence="4">TIGR04086 family membrane protein</fullName>
    </recommendedName>
</protein>
<feature type="transmembrane region" description="Helical" evidence="1">
    <location>
        <begin position="76"/>
        <end position="96"/>
    </location>
</feature>
<dbReference type="RefSeq" id="WP_213541903.1">
    <property type="nucleotide sequence ID" value="NZ_AP023418.1"/>
</dbReference>
<keyword evidence="3" id="KW-1185">Reference proteome</keyword>
<accession>A0A810Q971</accession>
<feature type="transmembrane region" description="Helical" evidence="1">
    <location>
        <begin position="12"/>
        <end position="34"/>
    </location>
</feature>
<evidence type="ECO:0008006" key="4">
    <source>
        <dbReference type="Google" id="ProtNLM"/>
    </source>
</evidence>
<sequence length="141" mass="14732">MSAGKLTWGRRDWLGLMVLFLSSIAADVIGALLAVKGILPMGSVAAWVYGGWALGAFLGVRVAVRGRSGTVQASLLLAAGAYVLIWLVGLTVFGTAAFAHHGLGITLAVVAGALLGAVLGQGRRHRKKKPVRRGRQYRGTI</sequence>
<proteinExistence type="predicted"/>
<evidence type="ECO:0000313" key="2">
    <source>
        <dbReference type="EMBL" id="BCK81133.1"/>
    </source>
</evidence>
<gene>
    <name evidence="2" type="ORF">MM50RIKEN_08960</name>
</gene>
<evidence type="ECO:0000256" key="1">
    <source>
        <dbReference type="SAM" id="Phobius"/>
    </source>
</evidence>
<keyword evidence="1" id="KW-0812">Transmembrane</keyword>
<dbReference type="KEGG" id="vcop:MM50RIKEN_08960"/>
<feature type="transmembrane region" description="Helical" evidence="1">
    <location>
        <begin position="46"/>
        <end position="64"/>
    </location>
</feature>
<dbReference type="Proteomes" id="UP000681035">
    <property type="component" value="Chromosome"/>
</dbReference>
<name>A0A810Q971_9FIRM</name>
<dbReference type="AlphaFoldDB" id="A0A810Q971"/>
<evidence type="ECO:0000313" key="3">
    <source>
        <dbReference type="Proteomes" id="UP000681035"/>
    </source>
</evidence>
<keyword evidence="1" id="KW-1133">Transmembrane helix</keyword>
<keyword evidence="1" id="KW-0472">Membrane</keyword>